<comment type="subcellular location">
    <subcellularLocation>
        <location evidence="1 16">Membrane</location>
        <topology evidence="1 16">Multi-pass membrane protein</topology>
    </subcellularLocation>
</comment>
<dbReference type="PANTHER" id="PTHR24092:SF190">
    <property type="entry name" value="PHOSPHOLIPID-TRANSPORTING ATPASE"/>
    <property type="match status" value="1"/>
</dbReference>
<dbReference type="InterPro" id="IPR032630">
    <property type="entry name" value="P_typ_ATPase_c"/>
</dbReference>
<dbReference type="FunFam" id="3.40.50.1000:FF:000001">
    <property type="entry name" value="Phospholipid-transporting ATPase IC"/>
    <property type="match status" value="1"/>
</dbReference>
<sequence>MYYEKTDTPARARTSALNDELGQIKYIFSDKTGTLTQNIMTFNKCVIDARLYGEAYQDDRATKQVDFTWNKWYDGKFKWTDQCLIDDIVDDLKNNGPLNARGDYSKIQHFWRLMALCHTIMPEWKDDGRLLVYQAQSPDEGALSAAARCLGFVFKSRTQNCINIEVHGREEQYDLLCILDFNNVRKRMSVLVRKNGVITLYTKGADTVIFERLERSFNREKKAITQGYLDKLASEGLRTLCIAYRQISAEFYEQWVKERDEAATAMQNRQEKLDVVYEKIERDLTLLGATAIEDKLQDGVPETIAKLSDAGIKIWVLTGDKQETAVNVGYSCQLLREDMNVFVVDGCTFYDVNRQIDNIVHRRAPKHHDEKATKCTQIDCQSKQFLSNQTIVNQLDFMSFTQKTVINVRIVEHIVCSGYAVVIAGQSLTHAMTPQLEKAFLDITCAPLCKSVVCCRVTPIQKAMVVEIVKRNERVVTLAIGDGANDVSMIKTAHLGVGISGQEGMQAVLASDYSIAQFRFLERLLLVHGRWSYYRMCKFLRYFFYKNFAFAIMHFWFSFYCAFSAKTIYEPIFIAFYNLFFTSLPVLVLAIFDQDVDDETSLRHPNLYAPGQNNKYFNFGIFLCSVGQGLVATFTIYFVSHFSLVESINENGRAADDWHLLAFTVFSSLIATATVQIALETTFWTFWNHLVVWGSVILYSSIAAAYFEIFANGKLRGSAYGTASAAIVLPRYWLCIILVATTLNLGSLSFKLIARFRSPKLSDQLRVRARLRASLPLKSLHSVSGRYRSTAVRSGYAFAHQQGFGDLILRGILIKKLTTSLKSDRHSLRQEDPGAKTSSVESKSPVNS</sequence>
<dbReference type="SUPFAM" id="SSF56784">
    <property type="entry name" value="HAD-like"/>
    <property type="match status" value="1"/>
</dbReference>
<feature type="transmembrane region" description="Helical" evidence="16">
    <location>
        <begin position="575"/>
        <end position="592"/>
    </location>
</feature>
<evidence type="ECO:0000256" key="6">
    <source>
        <dbReference type="ARBA" id="ARBA00022741"/>
    </source>
</evidence>
<dbReference type="GO" id="GO:0000287">
    <property type="term" value="F:magnesium ion binding"/>
    <property type="evidence" value="ECO:0007669"/>
    <property type="project" value="UniProtKB-UniRule"/>
</dbReference>
<dbReference type="OMA" id="WSYFIVL"/>
<feature type="domain" description="P-type ATPase C-terminal" evidence="18">
    <location>
        <begin position="508"/>
        <end position="759"/>
    </location>
</feature>
<evidence type="ECO:0000313" key="19">
    <source>
        <dbReference type="Proteomes" id="UP000887565"/>
    </source>
</evidence>
<feature type="binding site" evidence="14">
    <location>
        <position position="31"/>
    </location>
    <ligand>
        <name>ATP</name>
        <dbReference type="ChEBI" id="CHEBI:30616"/>
    </ligand>
</feature>
<reference evidence="20" key="1">
    <citation type="submission" date="2022-11" db="UniProtKB">
        <authorList>
            <consortium name="WormBaseParasite"/>
        </authorList>
    </citation>
    <scope>IDENTIFICATION</scope>
</reference>
<dbReference type="WBParaSite" id="nRc.2.0.1.t17827-RA">
    <property type="protein sequence ID" value="nRc.2.0.1.t17827-RA"/>
    <property type="gene ID" value="nRc.2.0.1.g17827"/>
</dbReference>
<dbReference type="GO" id="GO:0005886">
    <property type="term" value="C:plasma membrane"/>
    <property type="evidence" value="ECO:0007669"/>
    <property type="project" value="TreeGrafter"/>
</dbReference>
<dbReference type="GO" id="GO:0007030">
    <property type="term" value="P:Golgi organization"/>
    <property type="evidence" value="ECO:0007669"/>
    <property type="project" value="TreeGrafter"/>
</dbReference>
<evidence type="ECO:0000256" key="7">
    <source>
        <dbReference type="ARBA" id="ARBA00022840"/>
    </source>
</evidence>
<feature type="binding site" evidence="15">
    <location>
        <position position="482"/>
    </location>
    <ligand>
        <name>Mg(2+)</name>
        <dbReference type="ChEBI" id="CHEBI:18420"/>
    </ligand>
</feature>
<evidence type="ECO:0000256" key="16">
    <source>
        <dbReference type="RuleBase" id="RU362033"/>
    </source>
</evidence>
<feature type="binding site" evidence="14">
    <location>
        <position position="238"/>
    </location>
    <ligand>
        <name>ATP</name>
        <dbReference type="ChEBI" id="CHEBI:30616"/>
    </ligand>
</feature>
<keyword evidence="8 15" id="KW-0460">Magnesium</keyword>
<keyword evidence="10 16" id="KW-1133">Transmembrane helix</keyword>
<keyword evidence="5 15" id="KW-0479">Metal-binding</keyword>
<evidence type="ECO:0000256" key="1">
    <source>
        <dbReference type="ARBA" id="ARBA00004141"/>
    </source>
</evidence>
<feature type="compositionally biased region" description="Polar residues" evidence="17">
    <location>
        <begin position="836"/>
        <end position="848"/>
    </location>
</feature>
<dbReference type="SUPFAM" id="SSF81660">
    <property type="entry name" value="Metal cation-transporting ATPase, ATP-binding domain N"/>
    <property type="match status" value="1"/>
</dbReference>
<feature type="region of interest" description="Disordered" evidence="17">
    <location>
        <begin position="824"/>
        <end position="848"/>
    </location>
</feature>
<keyword evidence="19" id="KW-1185">Reference proteome</keyword>
<evidence type="ECO:0000256" key="11">
    <source>
        <dbReference type="ARBA" id="ARBA00023136"/>
    </source>
</evidence>
<keyword evidence="4 16" id="KW-0812">Transmembrane</keyword>
<evidence type="ECO:0000256" key="2">
    <source>
        <dbReference type="ARBA" id="ARBA00008109"/>
    </source>
</evidence>
<organism evidence="19 20">
    <name type="scientific">Romanomermis culicivorax</name>
    <name type="common">Nematode worm</name>
    <dbReference type="NCBI Taxonomy" id="13658"/>
    <lineage>
        <taxon>Eukaryota</taxon>
        <taxon>Metazoa</taxon>
        <taxon>Ecdysozoa</taxon>
        <taxon>Nematoda</taxon>
        <taxon>Enoplea</taxon>
        <taxon>Dorylaimia</taxon>
        <taxon>Mermithida</taxon>
        <taxon>Mermithoidea</taxon>
        <taxon>Mermithidae</taxon>
        <taxon>Romanomermis</taxon>
    </lineage>
</organism>
<dbReference type="InterPro" id="IPR023214">
    <property type="entry name" value="HAD_sf"/>
</dbReference>
<dbReference type="PRINTS" id="PR00119">
    <property type="entry name" value="CATATPASE"/>
</dbReference>
<feature type="transmembrane region" description="Helical" evidence="16">
    <location>
        <begin position="691"/>
        <end position="711"/>
    </location>
</feature>
<feature type="binding site" evidence="14">
    <location>
        <position position="319"/>
    </location>
    <ligand>
        <name>ATP</name>
        <dbReference type="ChEBI" id="CHEBI:30616"/>
    </ligand>
</feature>
<dbReference type="InterPro" id="IPR023299">
    <property type="entry name" value="ATPase_P-typ_cyto_dom_N"/>
</dbReference>
<dbReference type="SFLD" id="SFLDG00002">
    <property type="entry name" value="C1.7:_P-type_atpase_like"/>
    <property type="match status" value="1"/>
</dbReference>
<feature type="binding site" evidence="14">
    <location>
        <position position="203"/>
    </location>
    <ligand>
        <name>ATP</name>
        <dbReference type="ChEBI" id="CHEBI:30616"/>
    </ligand>
</feature>
<evidence type="ECO:0000256" key="17">
    <source>
        <dbReference type="SAM" id="MobiDB-lite"/>
    </source>
</evidence>
<name>A0A915IVH9_ROMCU</name>
<feature type="binding site" evidence="15">
    <location>
        <position position="486"/>
    </location>
    <ligand>
        <name>Mg(2+)</name>
        <dbReference type="ChEBI" id="CHEBI:18420"/>
    </ligand>
</feature>
<evidence type="ECO:0000256" key="12">
    <source>
        <dbReference type="ARBA" id="ARBA00034036"/>
    </source>
</evidence>
<feature type="binding site" evidence="14">
    <location>
        <position position="181"/>
    </location>
    <ligand>
        <name>ATP</name>
        <dbReference type="ChEBI" id="CHEBI:30616"/>
    </ligand>
</feature>
<dbReference type="NCBIfam" id="TIGR01652">
    <property type="entry name" value="ATPase-Plipid"/>
    <property type="match status" value="1"/>
</dbReference>
<evidence type="ECO:0000259" key="18">
    <source>
        <dbReference type="Pfam" id="PF16212"/>
    </source>
</evidence>
<feature type="compositionally biased region" description="Basic and acidic residues" evidence="17">
    <location>
        <begin position="824"/>
        <end position="834"/>
    </location>
</feature>
<keyword evidence="6 14" id="KW-0547">Nucleotide-binding</keyword>
<dbReference type="SFLD" id="SFLDS00003">
    <property type="entry name" value="Haloacid_Dehalogenase"/>
    <property type="match status" value="1"/>
</dbReference>
<dbReference type="InterPro" id="IPR023298">
    <property type="entry name" value="ATPase_P-typ_TM_dom_sf"/>
</dbReference>
<dbReference type="Gene3D" id="3.40.1110.10">
    <property type="entry name" value="Calcium-transporting ATPase, cytoplasmic domain N"/>
    <property type="match status" value="1"/>
</dbReference>
<evidence type="ECO:0000256" key="15">
    <source>
        <dbReference type="PIRSR" id="PIRSR606539-3"/>
    </source>
</evidence>
<feature type="binding site" evidence="14">
    <location>
        <position position="320"/>
    </location>
    <ligand>
        <name>ATP</name>
        <dbReference type="ChEBI" id="CHEBI:30616"/>
    </ligand>
</feature>
<dbReference type="GO" id="GO:0045332">
    <property type="term" value="P:phospholipid translocation"/>
    <property type="evidence" value="ECO:0007669"/>
    <property type="project" value="TreeGrafter"/>
</dbReference>
<dbReference type="Gene3D" id="3.40.50.1000">
    <property type="entry name" value="HAD superfamily/HAD-like"/>
    <property type="match status" value="1"/>
</dbReference>
<evidence type="ECO:0000256" key="13">
    <source>
        <dbReference type="PIRSR" id="PIRSR606539-1"/>
    </source>
</evidence>
<feature type="binding site" evidence="14">
    <location>
        <position position="140"/>
    </location>
    <ligand>
        <name>ATP</name>
        <dbReference type="ChEBI" id="CHEBI:30616"/>
    </ligand>
</feature>
<feature type="binding site" evidence="14">
    <location>
        <position position="32"/>
    </location>
    <ligand>
        <name>ATP</name>
        <dbReference type="ChEBI" id="CHEBI:30616"/>
    </ligand>
</feature>
<dbReference type="GO" id="GO:0005524">
    <property type="term" value="F:ATP binding"/>
    <property type="evidence" value="ECO:0007669"/>
    <property type="project" value="UniProtKB-UniRule"/>
</dbReference>
<comment type="cofactor">
    <cofactor evidence="15">
        <name>Mg(2+)</name>
        <dbReference type="ChEBI" id="CHEBI:18420"/>
    </cofactor>
</comment>
<feature type="binding site" evidence="15">
    <location>
        <position position="30"/>
    </location>
    <ligand>
        <name>Mg(2+)</name>
        <dbReference type="ChEBI" id="CHEBI:18420"/>
    </ligand>
</feature>
<protein>
    <recommendedName>
        <fullName evidence="16">Phospholipid-transporting ATPase</fullName>
        <ecNumber evidence="16">7.6.2.1</ecNumber>
    </recommendedName>
</protein>
<feature type="active site" description="4-aspartylphosphate intermediate" evidence="13">
    <location>
        <position position="30"/>
    </location>
</feature>
<dbReference type="GO" id="GO:0140326">
    <property type="term" value="F:ATPase-coupled intramembrane lipid transporter activity"/>
    <property type="evidence" value="ECO:0007669"/>
    <property type="project" value="UniProtKB-EC"/>
</dbReference>
<dbReference type="InterPro" id="IPR036412">
    <property type="entry name" value="HAD-like_sf"/>
</dbReference>
<dbReference type="GO" id="GO:0005802">
    <property type="term" value="C:trans-Golgi network"/>
    <property type="evidence" value="ECO:0007669"/>
    <property type="project" value="TreeGrafter"/>
</dbReference>
<comment type="catalytic activity">
    <reaction evidence="12 16">
        <text>ATP + H2O + phospholipidSide 1 = ADP + phosphate + phospholipidSide 2.</text>
        <dbReference type="EC" id="7.6.2.1"/>
    </reaction>
</comment>
<dbReference type="SUPFAM" id="SSF81665">
    <property type="entry name" value="Calcium ATPase, transmembrane domain M"/>
    <property type="match status" value="1"/>
</dbReference>
<feature type="transmembrane region" description="Helical" evidence="16">
    <location>
        <begin position="732"/>
        <end position="754"/>
    </location>
</feature>
<dbReference type="GO" id="GO:0016887">
    <property type="term" value="F:ATP hydrolysis activity"/>
    <property type="evidence" value="ECO:0007669"/>
    <property type="project" value="InterPro"/>
</dbReference>
<dbReference type="SFLD" id="SFLDF00027">
    <property type="entry name" value="p-type_atpase"/>
    <property type="match status" value="1"/>
</dbReference>
<keyword evidence="9 16" id="KW-1278">Translocase</keyword>
<dbReference type="EC" id="7.6.2.1" evidence="16"/>
<dbReference type="PANTHER" id="PTHR24092">
    <property type="entry name" value="PROBABLE PHOSPHOLIPID-TRANSPORTING ATPASE"/>
    <property type="match status" value="1"/>
</dbReference>
<dbReference type="InterPro" id="IPR006539">
    <property type="entry name" value="P-type_ATPase_IV"/>
</dbReference>
<dbReference type="Pfam" id="PF13246">
    <property type="entry name" value="Cation_ATPase"/>
    <property type="match status" value="1"/>
</dbReference>
<keyword evidence="11 16" id="KW-0472">Membrane</keyword>
<evidence type="ECO:0000256" key="4">
    <source>
        <dbReference type="ARBA" id="ARBA00022692"/>
    </source>
</evidence>
<proteinExistence type="inferred from homology"/>
<feature type="transmembrane region" description="Helical" evidence="16">
    <location>
        <begin position="616"/>
        <end position="639"/>
    </location>
</feature>
<feature type="binding site" evidence="14">
    <location>
        <position position="30"/>
    </location>
    <ligand>
        <name>ATP</name>
        <dbReference type="ChEBI" id="CHEBI:30616"/>
    </ligand>
</feature>
<accession>A0A915IVH9</accession>
<dbReference type="Proteomes" id="UP000887565">
    <property type="component" value="Unplaced"/>
</dbReference>
<feature type="binding site" evidence="14">
    <location>
        <position position="486"/>
    </location>
    <ligand>
        <name>ATP</name>
        <dbReference type="ChEBI" id="CHEBI:30616"/>
    </ligand>
</feature>
<feature type="transmembrane region" description="Helical" evidence="16">
    <location>
        <begin position="660"/>
        <end position="679"/>
    </location>
</feature>
<dbReference type="NCBIfam" id="TIGR01494">
    <property type="entry name" value="ATPase_P-type"/>
    <property type="match status" value="1"/>
</dbReference>
<feature type="binding site" evidence="14">
    <location>
        <position position="462"/>
    </location>
    <ligand>
        <name>ATP</name>
        <dbReference type="ChEBI" id="CHEBI:30616"/>
    </ligand>
</feature>
<evidence type="ECO:0000256" key="9">
    <source>
        <dbReference type="ARBA" id="ARBA00022967"/>
    </source>
</evidence>
<comment type="similarity">
    <text evidence="2 16">Belongs to the cation transport ATPase (P-type) (TC 3.A.3) family. Type IV subfamily.</text>
</comment>
<keyword evidence="7 14" id="KW-0067">ATP-binding</keyword>
<dbReference type="InterPro" id="IPR001757">
    <property type="entry name" value="P_typ_ATPase"/>
</dbReference>
<dbReference type="InterPro" id="IPR044492">
    <property type="entry name" value="P_typ_ATPase_HD_dom"/>
</dbReference>
<dbReference type="AlphaFoldDB" id="A0A915IVH9"/>
<feature type="binding site" evidence="14">
    <location>
        <position position="456"/>
    </location>
    <ligand>
        <name>ATP</name>
        <dbReference type="ChEBI" id="CHEBI:30616"/>
    </ligand>
</feature>
<dbReference type="PROSITE" id="PS00154">
    <property type="entry name" value="ATPASE_E1_E2"/>
    <property type="match status" value="1"/>
</dbReference>
<dbReference type="FunFam" id="3.40.1110.10:FF:000087">
    <property type="entry name" value="Phospholipid-transporting ATPase"/>
    <property type="match status" value="1"/>
</dbReference>
<evidence type="ECO:0000256" key="5">
    <source>
        <dbReference type="ARBA" id="ARBA00022723"/>
    </source>
</evidence>
<evidence type="ECO:0000256" key="8">
    <source>
        <dbReference type="ARBA" id="ARBA00022842"/>
    </source>
</evidence>
<feature type="binding site" evidence="14">
    <location>
        <position position="485"/>
    </location>
    <ligand>
        <name>ATP</name>
        <dbReference type="ChEBI" id="CHEBI:30616"/>
    </ligand>
</feature>
<dbReference type="InterPro" id="IPR018303">
    <property type="entry name" value="ATPase_P-typ_P_site"/>
</dbReference>
<evidence type="ECO:0000256" key="14">
    <source>
        <dbReference type="PIRSR" id="PIRSR606539-2"/>
    </source>
</evidence>
<dbReference type="Pfam" id="PF16212">
    <property type="entry name" value="PhoLip_ATPase_C"/>
    <property type="match status" value="1"/>
</dbReference>
<feature type="transmembrane region" description="Helical" evidence="16">
    <location>
        <begin position="542"/>
        <end position="563"/>
    </location>
</feature>
<evidence type="ECO:0000313" key="20">
    <source>
        <dbReference type="WBParaSite" id="nRc.2.0.1.t17827-RA"/>
    </source>
</evidence>
<feature type="binding site" evidence="14">
    <location>
        <position position="318"/>
    </location>
    <ligand>
        <name>ATP</name>
        <dbReference type="ChEBI" id="CHEBI:30616"/>
    </ligand>
</feature>
<evidence type="ECO:0000256" key="3">
    <source>
        <dbReference type="ARBA" id="ARBA00022553"/>
    </source>
</evidence>
<keyword evidence="3" id="KW-0597">Phosphoprotein</keyword>
<feature type="binding site" evidence="15">
    <location>
        <position position="32"/>
    </location>
    <ligand>
        <name>Mg(2+)</name>
        <dbReference type="ChEBI" id="CHEBI:18420"/>
    </ligand>
</feature>
<evidence type="ECO:0000256" key="10">
    <source>
        <dbReference type="ARBA" id="ARBA00022989"/>
    </source>
</evidence>